<dbReference type="InterPro" id="IPR003594">
    <property type="entry name" value="HATPase_dom"/>
</dbReference>
<keyword evidence="4" id="KW-1003">Cell membrane</keyword>
<keyword evidence="6" id="KW-0808">Transferase</keyword>
<evidence type="ECO:0000256" key="9">
    <source>
        <dbReference type="ARBA" id="ARBA00022777"/>
    </source>
</evidence>
<dbReference type="GO" id="GO:0005524">
    <property type="term" value="F:ATP binding"/>
    <property type="evidence" value="ECO:0007669"/>
    <property type="project" value="UniProtKB-KW"/>
</dbReference>
<evidence type="ECO:0000256" key="2">
    <source>
        <dbReference type="ARBA" id="ARBA00004651"/>
    </source>
</evidence>
<dbReference type="SUPFAM" id="SSF103190">
    <property type="entry name" value="Sensory domain-like"/>
    <property type="match status" value="1"/>
</dbReference>
<keyword evidence="10" id="KW-0067">ATP-binding</keyword>
<keyword evidence="11 13" id="KW-1133">Transmembrane helix</keyword>
<dbReference type="Pfam" id="PF00512">
    <property type="entry name" value="HisKA"/>
    <property type="match status" value="1"/>
</dbReference>
<keyword evidence="7 13" id="KW-0812">Transmembrane</keyword>
<dbReference type="Gene3D" id="1.10.287.130">
    <property type="match status" value="1"/>
</dbReference>
<keyword evidence="13" id="KW-0472">Membrane</keyword>
<accession>A0A831U9V8</accession>
<dbReference type="InterPro" id="IPR003660">
    <property type="entry name" value="HAMP_dom"/>
</dbReference>
<dbReference type="Pfam" id="PF02518">
    <property type="entry name" value="HATPase_c"/>
    <property type="match status" value="1"/>
</dbReference>
<dbReference type="SUPFAM" id="SSF55874">
    <property type="entry name" value="ATPase domain of HSP90 chaperone/DNA topoisomerase II/histidine kinase"/>
    <property type="match status" value="1"/>
</dbReference>
<dbReference type="EC" id="2.7.13.3" evidence="3"/>
<feature type="domain" description="HAMP" evidence="15">
    <location>
        <begin position="184"/>
        <end position="236"/>
    </location>
</feature>
<dbReference type="Pfam" id="PF00672">
    <property type="entry name" value="HAMP"/>
    <property type="match status" value="1"/>
</dbReference>
<dbReference type="InterPro" id="IPR029151">
    <property type="entry name" value="Sensor-like_sf"/>
</dbReference>
<dbReference type="SMART" id="SM00387">
    <property type="entry name" value="HATPase_c"/>
    <property type="match status" value="1"/>
</dbReference>
<dbReference type="EMBL" id="DSOV01000007">
    <property type="protein sequence ID" value="HEN41117.1"/>
    <property type="molecule type" value="Genomic_DNA"/>
</dbReference>
<dbReference type="Gene3D" id="6.10.340.10">
    <property type="match status" value="1"/>
</dbReference>
<evidence type="ECO:0000259" key="14">
    <source>
        <dbReference type="PROSITE" id="PS50109"/>
    </source>
</evidence>
<dbReference type="GO" id="GO:0005886">
    <property type="term" value="C:plasma membrane"/>
    <property type="evidence" value="ECO:0007669"/>
    <property type="project" value="UniProtKB-SubCell"/>
</dbReference>
<dbReference type="PRINTS" id="PR00344">
    <property type="entry name" value="BCTRLSENSOR"/>
</dbReference>
<evidence type="ECO:0000256" key="6">
    <source>
        <dbReference type="ARBA" id="ARBA00022679"/>
    </source>
</evidence>
<dbReference type="SMART" id="SM00388">
    <property type="entry name" value="HisKA"/>
    <property type="match status" value="1"/>
</dbReference>
<comment type="caution">
    <text evidence="16">The sequence shown here is derived from an EMBL/GenBank/DDBJ whole genome shotgun (WGS) entry which is preliminary data.</text>
</comment>
<dbReference type="PANTHER" id="PTHR43065">
    <property type="entry name" value="SENSOR HISTIDINE KINASE"/>
    <property type="match status" value="1"/>
</dbReference>
<evidence type="ECO:0000256" key="13">
    <source>
        <dbReference type="SAM" id="Phobius"/>
    </source>
</evidence>
<keyword evidence="5" id="KW-0597">Phosphoprotein</keyword>
<keyword evidence="8" id="KW-0547">Nucleotide-binding</keyword>
<dbReference type="CDD" id="cd00082">
    <property type="entry name" value="HisKA"/>
    <property type="match status" value="1"/>
</dbReference>
<dbReference type="GO" id="GO:0000155">
    <property type="term" value="F:phosphorelay sensor kinase activity"/>
    <property type="evidence" value="ECO:0007669"/>
    <property type="project" value="InterPro"/>
</dbReference>
<dbReference type="SUPFAM" id="SSF158472">
    <property type="entry name" value="HAMP domain-like"/>
    <property type="match status" value="1"/>
</dbReference>
<dbReference type="InterPro" id="IPR004358">
    <property type="entry name" value="Sig_transdc_His_kin-like_C"/>
</dbReference>
<evidence type="ECO:0000256" key="11">
    <source>
        <dbReference type="ARBA" id="ARBA00022989"/>
    </source>
</evidence>
<evidence type="ECO:0000256" key="4">
    <source>
        <dbReference type="ARBA" id="ARBA00022475"/>
    </source>
</evidence>
<name>A0A831U9V8_GEOME</name>
<feature type="transmembrane region" description="Helical" evidence="13">
    <location>
        <begin position="161"/>
        <end position="183"/>
    </location>
</feature>
<comment type="catalytic activity">
    <reaction evidence="1">
        <text>ATP + protein L-histidine = ADP + protein N-phospho-L-histidine.</text>
        <dbReference type="EC" id="2.7.13.3"/>
    </reaction>
</comment>
<evidence type="ECO:0000256" key="8">
    <source>
        <dbReference type="ARBA" id="ARBA00022741"/>
    </source>
</evidence>
<organism evidence="16">
    <name type="scientific">Geobacter metallireducens</name>
    <dbReference type="NCBI Taxonomy" id="28232"/>
    <lineage>
        <taxon>Bacteria</taxon>
        <taxon>Pseudomonadati</taxon>
        <taxon>Thermodesulfobacteriota</taxon>
        <taxon>Desulfuromonadia</taxon>
        <taxon>Geobacterales</taxon>
        <taxon>Geobacteraceae</taxon>
        <taxon>Geobacter</taxon>
    </lineage>
</organism>
<dbReference type="InterPro" id="IPR003661">
    <property type="entry name" value="HisK_dim/P_dom"/>
</dbReference>
<dbReference type="CDD" id="cd06225">
    <property type="entry name" value="HAMP"/>
    <property type="match status" value="1"/>
</dbReference>
<protein>
    <recommendedName>
        <fullName evidence="3">histidine kinase</fullName>
        <ecNumber evidence="3">2.7.13.3</ecNumber>
    </recommendedName>
</protein>
<dbReference type="InterPro" id="IPR036097">
    <property type="entry name" value="HisK_dim/P_sf"/>
</dbReference>
<dbReference type="Gene3D" id="3.30.450.20">
    <property type="entry name" value="PAS domain"/>
    <property type="match status" value="1"/>
</dbReference>
<feature type="domain" description="Histidine kinase" evidence="14">
    <location>
        <begin position="256"/>
        <end position="470"/>
    </location>
</feature>
<evidence type="ECO:0000256" key="5">
    <source>
        <dbReference type="ARBA" id="ARBA00022553"/>
    </source>
</evidence>
<dbReference type="AlphaFoldDB" id="A0A831U9V8"/>
<comment type="subcellular location">
    <subcellularLocation>
        <location evidence="2">Cell membrane</location>
        <topology evidence="2">Multi-pass membrane protein</topology>
    </subcellularLocation>
</comment>
<sequence>MTLNTRLVTIMLSLLVIAILTLFFLNQYSQNDLVQEMQESSTVVTKALQMSIEDLTSEYEPDRERLDAYMKEARQRGVKEITIISNEGEIIDSSDPAKIGKKREIKKLETGLRASPGSKSERGSSRAYDLVVPVIVGDEQLGYVQIDLLLDNIRTIQHDNFINRVVATSMVFLLGIILTIILARGYTAPINHLAEGVRRVADGDLSVTFPVKSGDEIGELAKNCNEMVEKLREREILEKRLYEAEHLSRVGQLASGIAHEIRNPLNYISLAIDHLKSEFAAACPEKTERFVPLADKIKEEVRRANYMVVNFMNFGRPLKLRLTDLSYPELVGKALPLLQEKLTEQGVTVRTAIPADLPPLRADGEMLRNCIFNFVTNAAQAMPNGGTVTLGAAYDRETNRFLLTFSDEGCGIREEDLPKIFQPWYTTREAGIGLGLAITERIVREHGGEIRVTSAAGTGTTFTVLLPGGEKPGPGTGDQGPGKD</sequence>
<dbReference type="Gene3D" id="3.30.565.10">
    <property type="entry name" value="Histidine kinase-like ATPase, C-terminal domain"/>
    <property type="match status" value="1"/>
</dbReference>
<dbReference type="PROSITE" id="PS50109">
    <property type="entry name" value="HIS_KIN"/>
    <property type="match status" value="1"/>
</dbReference>
<dbReference type="InterPro" id="IPR005467">
    <property type="entry name" value="His_kinase_dom"/>
</dbReference>
<reference evidence="16" key="1">
    <citation type="journal article" date="2020" name="mSystems">
        <title>Genome- and Community-Level Interaction Insights into Carbon Utilization and Element Cycling Functions of Hydrothermarchaeota in Hydrothermal Sediment.</title>
        <authorList>
            <person name="Zhou Z."/>
            <person name="Liu Y."/>
            <person name="Xu W."/>
            <person name="Pan J."/>
            <person name="Luo Z.H."/>
            <person name="Li M."/>
        </authorList>
    </citation>
    <scope>NUCLEOTIDE SEQUENCE [LARGE SCALE GENOMIC DNA]</scope>
    <source>
        <strain evidence="16">SpSt-349</strain>
    </source>
</reference>
<dbReference type="PROSITE" id="PS50885">
    <property type="entry name" value="HAMP"/>
    <property type="match status" value="1"/>
</dbReference>
<evidence type="ECO:0000259" key="15">
    <source>
        <dbReference type="PROSITE" id="PS50885"/>
    </source>
</evidence>
<keyword evidence="12" id="KW-0902">Two-component regulatory system</keyword>
<proteinExistence type="predicted"/>
<evidence type="ECO:0000256" key="3">
    <source>
        <dbReference type="ARBA" id="ARBA00012438"/>
    </source>
</evidence>
<feature type="transmembrane region" description="Helical" evidence="13">
    <location>
        <begin position="6"/>
        <end position="25"/>
    </location>
</feature>
<dbReference type="InterPro" id="IPR036890">
    <property type="entry name" value="HATPase_C_sf"/>
</dbReference>
<evidence type="ECO:0000256" key="7">
    <source>
        <dbReference type="ARBA" id="ARBA00022692"/>
    </source>
</evidence>
<evidence type="ECO:0000256" key="1">
    <source>
        <dbReference type="ARBA" id="ARBA00000085"/>
    </source>
</evidence>
<evidence type="ECO:0000256" key="12">
    <source>
        <dbReference type="ARBA" id="ARBA00023012"/>
    </source>
</evidence>
<keyword evidence="9 16" id="KW-0418">Kinase</keyword>
<dbReference type="PANTHER" id="PTHR43065:SF10">
    <property type="entry name" value="PEROXIDE STRESS-ACTIVATED HISTIDINE KINASE MAK3"/>
    <property type="match status" value="1"/>
</dbReference>
<evidence type="ECO:0000256" key="10">
    <source>
        <dbReference type="ARBA" id="ARBA00022840"/>
    </source>
</evidence>
<dbReference type="SMART" id="SM00304">
    <property type="entry name" value="HAMP"/>
    <property type="match status" value="1"/>
</dbReference>
<dbReference type="SUPFAM" id="SSF47384">
    <property type="entry name" value="Homodimeric domain of signal transducing histidine kinase"/>
    <property type="match status" value="1"/>
</dbReference>
<evidence type="ECO:0000313" key="16">
    <source>
        <dbReference type="EMBL" id="HEN41117.1"/>
    </source>
</evidence>
<gene>
    <name evidence="16" type="ORF">ENQ87_01890</name>
</gene>